<gene>
    <name evidence="1" type="ORF">GALL_537800</name>
</gene>
<sequence>MMLQRLDLPLRQDRVEVQRHARRPHHLVHRVIKRHWQPHAAMFDPGGNRNPAAVLNGLEPLGKSRRSAHDSVFQPRPLLVAVTLQGREHGLAKLACLGQNRVNQIRRGVGEKVGGGNLRQVHDMVKDETEIGNGGAVRHVSSGMRSLALAVRARM</sequence>
<evidence type="ECO:0000313" key="1">
    <source>
        <dbReference type="EMBL" id="OIQ64668.1"/>
    </source>
</evidence>
<protein>
    <submittedName>
        <fullName evidence="1">Uncharacterized protein</fullName>
    </submittedName>
</protein>
<dbReference type="EMBL" id="MLJW01007930">
    <property type="protein sequence ID" value="OIQ64668.1"/>
    <property type="molecule type" value="Genomic_DNA"/>
</dbReference>
<accession>A0A1J5PB22</accession>
<reference evidence="1" key="1">
    <citation type="submission" date="2016-10" db="EMBL/GenBank/DDBJ databases">
        <title>Sequence of Gallionella enrichment culture.</title>
        <authorList>
            <person name="Poehlein A."/>
            <person name="Muehling M."/>
            <person name="Daniel R."/>
        </authorList>
    </citation>
    <scope>NUCLEOTIDE SEQUENCE</scope>
</reference>
<comment type="caution">
    <text evidence="1">The sequence shown here is derived from an EMBL/GenBank/DDBJ whole genome shotgun (WGS) entry which is preliminary data.</text>
</comment>
<dbReference type="AlphaFoldDB" id="A0A1J5PB22"/>
<organism evidence="1">
    <name type="scientific">mine drainage metagenome</name>
    <dbReference type="NCBI Taxonomy" id="410659"/>
    <lineage>
        <taxon>unclassified sequences</taxon>
        <taxon>metagenomes</taxon>
        <taxon>ecological metagenomes</taxon>
    </lineage>
</organism>
<name>A0A1J5PB22_9ZZZZ</name>
<proteinExistence type="predicted"/>